<proteinExistence type="predicted"/>
<accession>A0AAE0ZJP1</accession>
<protein>
    <submittedName>
        <fullName evidence="1">Uncharacterized protein</fullName>
    </submittedName>
</protein>
<evidence type="ECO:0000313" key="1">
    <source>
        <dbReference type="EMBL" id="KAK3770679.1"/>
    </source>
</evidence>
<organism evidence="1 2">
    <name type="scientific">Elysia crispata</name>
    <name type="common">lettuce slug</name>
    <dbReference type="NCBI Taxonomy" id="231223"/>
    <lineage>
        <taxon>Eukaryota</taxon>
        <taxon>Metazoa</taxon>
        <taxon>Spiralia</taxon>
        <taxon>Lophotrochozoa</taxon>
        <taxon>Mollusca</taxon>
        <taxon>Gastropoda</taxon>
        <taxon>Heterobranchia</taxon>
        <taxon>Euthyneura</taxon>
        <taxon>Panpulmonata</taxon>
        <taxon>Sacoglossa</taxon>
        <taxon>Placobranchoidea</taxon>
        <taxon>Plakobranchidae</taxon>
        <taxon>Elysia</taxon>
    </lineage>
</organism>
<sequence length="136" mass="15472">MLDDLAEQEIKTDKVSHSPPATLIHLIRVKQDVGRLGGTGNKDRQSFTLTPCHIDFHFVRVKQDVGRLGGTGNKDRQSFTLTPCHIDFHLIRVKQDVGRLGGTGNKDRQSFTLTPCHTHPPYQGKTRCWTTWRNRK</sequence>
<name>A0AAE0ZJP1_9GAST</name>
<dbReference type="AlphaFoldDB" id="A0AAE0ZJP1"/>
<dbReference type="Proteomes" id="UP001283361">
    <property type="component" value="Unassembled WGS sequence"/>
</dbReference>
<reference evidence="1" key="1">
    <citation type="journal article" date="2023" name="G3 (Bethesda)">
        <title>A reference genome for the long-term kleptoplast-retaining sea slug Elysia crispata morphotype clarki.</title>
        <authorList>
            <person name="Eastman K.E."/>
            <person name="Pendleton A.L."/>
            <person name="Shaikh M.A."/>
            <person name="Suttiyut T."/>
            <person name="Ogas R."/>
            <person name="Tomko P."/>
            <person name="Gavelis G."/>
            <person name="Widhalm J.R."/>
            <person name="Wisecaver J.H."/>
        </authorList>
    </citation>
    <scope>NUCLEOTIDE SEQUENCE</scope>
    <source>
        <strain evidence="1">ECLA1</strain>
    </source>
</reference>
<keyword evidence="2" id="KW-1185">Reference proteome</keyword>
<gene>
    <name evidence="1" type="ORF">RRG08_037871</name>
</gene>
<comment type="caution">
    <text evidence="1">The sequence shown here is derived from an EMBL/GenBank/DDBJ whole genome shotgun (WGS) entry which is preliminary data.</text>
</comment>
<evidence type="ECO:0000313" key="2">
    <source>
        <dbReference type="Proteomes" id="UP001283361"/>
    </source>
</evidence>
<dbReference type="EMBL" id="JAWDGP010003792">
    <property type="protein sequence ID" value="KAK3770679.1"/>
    <property type="molecule type" value="Genomic_DNA"/>
</dbReference>